<feature type="domain" description="Inner kinetochore subunit AME1" evidence="3">
    <location>
        <begin position="483"/>
        <end position="673"/>
    </location>
</feature>
<feature type="compositionally biased region" description="Low complexity" evidence="2">
    <location>
        <begin position="194"/>
        <end position="215"/>
    </location>
</feature>
<reference evidence="5" key="1">
    <citation type="journal article" date="2019" name="Mol. Biol. Evol.">
        <title>Blast fungal genomes show frequent chromosomal changes, gene gains and losses, and effector gene turnover.</title>
        <authorList>
            <person name="Gomez Luciano L.B."/>
            <person name="Jason Tsai I."/>
            <person name="Chuma I."/>
            <person name="Tosa Y."/>
            <person name="Chen Y.H."/>
            <person name="Li J.Y."/>
            <person name="Li M.Y."/>
            <person name="Jade Lu M.Y."/>
            <person name="Nakayashiki H."/>
            <person name="Li W.H."/>
        </authorList>
    </citation>
    <scope>NUCLEOTIDE SEQUENCE</scope>
    <source>
        <strain evidence="5">NI907</strain>
    </source>
</reference>
<reference evidence="5" key="2">
    <citation type="submission" date="2019-10" db="EMBL/GenBank/DDBJ databases">
        <authorList>
            <consortium name="NCBI Genome Project"/>
        </authorList>
    </citation>
    <scope>NUCLEOTIDE SEQUENCE</scope>
    <source>
        <strain evidence="5">NI907</strain>
    </source>
</reference>
<protein>
    <recommendedName>
        <fullName evidence="3">Inner kinetochore subunit AME1 domain-containing protein</fullName>
    </recommendedName>
</protein>
<dbReference type="GeneID" id="41955310"/>
<feature type="compositionally biased region" description="Low complexity" evidence="2">
    <location>
        <begin position="312"/>
        <end position="325"/>
    </location>
</feature>
<keyword evidence="4" id="KW-1185">Reference proteome</keyword>
<feature type="compositionally biased region" description="Acidic residues" evidence="2">
    <location>
        <begin position="339"/>
        <end position="354"/>
    </location>
</feature>
<reference evidence="5" key="3">
    <citation type="submission" date="2025-08" db="UniProtKB">
        <authorList>
            <consortium name="RefSeq"/>
        </authorList>
    </citation>
    <scope>IDENTIFICATION</scope>
    <source>
        <strain evidence="5">NI907</strain>
    </source>
</reference>
<evidence type="ECO:0000313" key="4">
    <source>
        <dbReference type="Proteomes" id="UP000515153"/>
    </source>
</evidence>
<proteinExistence type="predicted"/>
<feature type="compositionally biased region" description="Polar residues" evidence="2">
    <location>
        <begin position="152"/>
        <end position="167"/>
    </location>
</feature>
<organism evidence="4 5">
    <name type="scientific">Pyricularia grisea</name>
    <name type="common">Crabgrass-specific blast fungus</name>
    <name type="synonym">Magnaporthe grisea</name>
    <dbReference type="NCBI Taxonomy" id="148305"/>
    <lineage>
        <taxon>Eukaryota</taxon>
        <taxon>Fungi</taxon>
        <taxon>Dikarya</taxon>
        <taxon>Ascomycota</taxon>
        <taxon>Pezizomycotina</taxon>
        <taxon>Sordariomycetes</taxon>
        <taxon>Sordariomycetidae</taxon>
        <taxon>Magnaporthales</taxon>
        <taxon>Pyriculariaceae</taxon>
        <taxon>Pyricularia</taxon>
    </lineage>
</organism>
<dbReference type="Pfam" id="PF20994">
    <property type="entry name" value="CENPU"/>
    <property type="match status" value="1"/>
</dbReference>
<feature type="region of interest" description="Disordered" evidence="2">
    <location>
        <begin position="32"/>
        <end position="470"/>
    </location>
</feature>
<feature type="coiled-coil region" evidence="1">
    <location>
        <begin position="545"/>
        <end position="579"/>
    </location>
</feature>
<dbReference type="InterPro" id="IPR048743">
    <property type="entry name" value="AME1"/>
</dbReference>
<dbReference type="OrthoDB" id="5377952at2759"/>
<sequence>MATSREERMNERLRGGRVHQVEDISFGEFVLLDEEEPLAEPASEPLEVEKEISAAGSDQPQSPSERVATSPQDPQDVSQPGQLSRTEVAATSSPNDGQGTPDAANDQARPPNGSVSRSAKKSSKPLEEVTESPADAPGSGHRRRVPARISAAANQSTILQQYLSSAQRDPDHTVDSSSPAERRLRAKRLSAANRAGPVVPASSSSRRSARLSQVSDEAVVDETRGADLDATGKDSDITANELSPENPTVTATVTVTQSSPIARILQKTRGRARPRISQHKVIEATSPVLEQEPQKQPAIEEETINELSPIPSEGSQGAESSSGSAPRPGDTHSHPNSGDAEEGEESVEAEETNDQEAALRLGPKRPRADLLDASPDLSSTAEERQPKGAKRRRAAPPATSPAVQKQPATKALKSKRNQKPGPGRSKGKKIAPTYESEGEHQRGGSIQIPVQRYTRPKRVGTDDEDDAADDENETLGMTIPFAGREGVNSVDVLSQLCEEVTANVLRSLRKKASEVEEATTRKELKIKMSAVEAFREELRTNMLEHTIALDNLQTLRRRLRSAQREKRLLRDQILNVRKEREQVALRRDALRMKHENESQKVMHRLHISSTMQDIELAVEEGRSAPELSTKEQKQADLANLELLMLRVGDQIRPNGHGLGVLDQVKSFNAYLERAAAALQGR</sequence>
<gene>
    <name evidence="5" type="ORF">PgNI_00314</name>
</gene>
<feature type="compositionally biased region" description="Polar residues" evidence="2">
    <location>
        <begin position="237"/>
        <end position="247"/>
    </location>
</feature>
<dbReference type="AlphaFoldDB" id="A0A6P8BJ63"/>
<accession>A0A6P8BJ63</accession>
<keyword evidence="1" id="KW-0175">Coiled coil</keyword>
<dbReference type="KEGG" id="pgri:PgNI_00314"/>
<feature type="compositionally biased region" description="Basic and acidic residues" evidence="2">
    <location>
        <begin position="221"/>
        <end position="236"/>
    </location>
</feature>
<evidence type="ECO:0000256" key="1">
    <source>
        <dbReference type="SAM" id="Coils"/>
    </source>
</evidence>
<name>A0A6P8BJ63_PYRGI</name>
<evidence type="ECO:0000313" key="5">
    <source>
        <dbReference type="RefSeq" id="XP_030987250.1"/>
    </source>
</evidence>
<feature type="compositionally biased region" description="Basic residues" evidence="2">
    <location>
        <begin position="266"/>
        <end position="278"/>
    </location>
</feature>
<evidence type="ECO:0000256" key="2">
    <source>
        <dbReference type="SAM" id="MobiDB-lite"/>
    </source>
</evidence>
<dbReference type="RefSeq" id="XP_030987250.1">
    <property type="nucleotide sequence ID" value="XM_031120396.1"/>
</dbReference>
<evidence type="ECO:0000259" key="3">
    <source>
        <dbReference type="Pfam" id="PF20994"/>
    </source>
</evidence>
<feature type="compositionally biased region" description="Polar residues" evidence="2">
    <location>
        <begin position="56"/>
        <end position="98"/>
    </location>
</feature>
<dbReference type="Proteomes" id="UP000515153">
    <property type="component" value="Unplaced"/>
</dbReference>